<evidence type="ECO:0000313" key="2">
    <source>
        <dbReference type="Proteomes" id="UP000887222"/>
    </source>
</evidence>
<keyword evidence="2" id="KW-1185">Reference proteome</keyword>
<gene>
    <name evidence="1" type="ORF">NCCP691_23480</name>
</gene>
<sequence length="204" mass="22520">MSTESGMNQFDNRRRRLLVAGGLYVSGGVFAGVARAGSSETNAQAPREMQIHKVRELGLEIWVENQPPWRTELQRGAHPTFIAEAPEAHHPPAVMSYSSWPKERVAEGAFATMARTAITRASQNFGLNVAASRALTILPAKHASLSGHEADFVGTVQGVAMDVRIFVGQEKGRFPVVLTLYTRKGKIHHLEQHVRRAWGRLAYL</sequence>
<dbReference type="Proteomes" id="UP000887222">
    <property type="component" value="Unassembled WGS sequence"/>
</dbReference>
<reference evidence="1 2" key="1">
    <citation type="journal article" date="2022" name="Int. J. Syst. Evol. Microbiol.">
        <title>Noviherbaspirillum aridicola sp. nov., isolated from an arid soil in Pakistan.</title>
        <authorList>
            <person name="Khan I.U."/>
            <person name="Saqib M."/>
            <person name="Amin A."/>
            <person name="Hussain F."/>
            <person name="Li L."/>
            <person name="Liu Y.H."/>
            <person name="Fang B.Z."/>
            <person name="Ahmed I."/>
            <person name="Li W.J."/>
        </authorList>
    </citation>
    <scope>NUCLEOTIDE SEQUENCE [LARGE SCALE GENOMIC DNA]</scope>
    <source>
        <strain evidence="1 2">NCCP-691</strain>
    </source>
</reference>
<dbReference type="EMBL" id="BPMK01000009">
    <property type="protein sequence ID" value="GIZ52334.1"/>
    <property type="molecule type" value="Genomic_DNA"/>
</dbReference>
<evidence type="ECO:0000313" key="1">
    <source>
        <dbReference type="EMBL" id="GIZ52334.1"/>
    </source>
</evidence>
<organism evidence="1 2">
    <name type="scientific">Noviherbaspirillum aridicola</name>
    <dbReference type="NCBI Taxonomy" id="2849687"/>
    <lineage>
        <taxon>Bacteria</taxon>
        <taxon>Pseudomonadati</taxon>
        <taxon>Pseudomonadota</taxon>
        <taxon>Betaproteobacteria</taxon>
        <taxon>Burkholderiales</taxon>
        <taxon>Oxalobacteraceae</taxon>
        <taxon>Noviherbaspirillum</taxon>
    </lineage>
</organism>
<comment type="caution">
    <text evidence="1">The sequence shown here is derived from an EMBL/GenBank/DDBJ whole genome shotgun (WGS) entry which is preliminary data.</text>
</comment>
<name>A0ABQ4Q569_9BURK</name>
<protein>
    <submittedName>
        <fullName evidence="1">Uncharacterized protein</fullName>
    </submittedName>
</protein>
<accession>A0ABQ4Q569</accession>
<proteinExistence type="predicted"/>